<accession>A0A9Q4F375</accession>
<proteinExistence type="predicted"/>
<evidence type="ECO:0000256" key="1">
    <source>
        <dbReference type="SAM" id="Phobius"/>
    </source>
</evidence>
<gene>
    <name evidence="2" type="ORF">OZZ17_05670</name>
</gene>
<evidence type="ECO:0000313" key="3">
    <source>
        <dbReference type="Proteomes" id="UP001079535"/>
    </source>
</evidence>
<sequence length="133" mass="14598">MRQNKIQNERTNEKTNQRKLVNPTKKEWYWHVAQFGVGCLLLFFAVNVPVFAAGNVDTSQITGGFDSIYQVIAAIVSAIGSIFLLWGLFEWAQSLNTQDGGAQSIAFKRIGSGLIATLAPQIITVIRTGLPNS</sequence>
<evidence type="ECO:0000313" key="2">
    <source>
        <dbReference type="EMBL" id="MCZ0667033.1"/>
    </source>
</evidence>
<feature type="transmembrane region" description="Helical" evidence="1">
    <location>
        <begin position="28"/>
        <end position="48"/>
    </location>
</feature>
<keyword evidence="1" id="KW-1133">Transmembrane helix</keyword>
<keyword evidence="1" id="KW-0472">Membrane</keyword>
<keyword evidence="1" id="KW-0812">Transmembrane</keyword>
<comment type="caution">
    <text evidence="2">The sequence shown here is derived from an EMBL/GenBank/DDBJ whole genome shotgun (WGS) entry which is preliminary data.</text>
</comment>
<protein>
    <submittedName>
        <fullName evidence="2">Uncharacterized protein</fullName>
    </submittedName>
</protein>
<dbReference type="AlphaFoldDB" id="A0A9Q4F375"/>
<reference evidence="2" key="1">
    <citation type="submission" date="2022-11" db="EMBL/GenBank/DDBJ databases">
        <title>Temperate bacteriophages infecting mucin-degrading bacterium Ruminococcus gnavus from the human gut.</title>
        <authorList>
            <person name="Buttimer C."/>
        </authorList>
    </citation>
    <scope>NUCLEOTIDE SEQUENCE</scope>
    <source>
        <strain evidence="2">CCUG 49994</strain>
    </source>
</reference>
<feature type="transmembrane region" description="Helical" evidence="1">
    <location>
        <begin position="68"/>
        <end position="89"/>
    </location>
</feature>
<name>A0A9Q4F375_MEDGN</name>
<dbReference type="RefSeq" id="WP_268803464.1">
    <property type="nucleotide sequence ID" value="NZ_JAPRAY010000006.1"/>
</dbReference>
<dbReference type="Proteomes" id="UP001079535">
    <property type="component" value="Unassembled WGS sequence"/>
</dbReference>
<dbReference type="EMBL" id="JAPRAY010000006">
    <property type="protein sequence ID" value="MCZ0667033.1"/>
    <property type="molecule type" value="Genomic_DNA"/>
</dbReference>
<organism evidence="2 3">
    <name type="scientific">Mediterraneibacter gnavus</name>
    <name type="common">Ruminococcus gnavus</name>
    <dbReference type="NCBI Taxonomy" id="33038"/>
    <lineage>
        <taxon>Bacteria</taxon>
        <taxon>Bacillati</taxon>
        <taxon>Bacillota</taxon>
        <taxon>Clostridia</taxon>
        <taxon>Lachnospirales</taxon>
        <taxon>Lachnospiraceae</taxon>
        <taxon>Mediterraneibacter</taxon>
    </lineage>
</organism>